<evidence type="ECO:0000313" key="1">
    <source>
        <dbReference type="EMBL" id="CAI3984879.1"/>
    </source>
</evidence>
<organism evidence="1">
    <name type="scientific">Cladocopium goreaui</name>
    <dbReference type="NCBI Taxonomy" id="2562237"/>
    <lineage>
        <taxon>Eukaryota</taxon>
        <taxon>Sar</taxon>
        <taxon>Alveolata</taxon>
        <taxon>Dinophyceae</taxon>
        <taxon>Suessiales</taxon>
        <taxon>Symbiodiniaceae</taxon>
        <taxon>Cladocopium</taxon>
    </lineage>
</organism>
<dbReference type="AlphaFoldDB" id="A0A9P1C4G0"/>
<protein>
    <submittedName>
        <fullName evidence="2">Calcineurin-like phosphoesterase domain-containing protein</fullName>
    </submittedName>
</protein>
<accession>A0A9P1C4G0</accession>
<keyword evidence="3" id="KW-1185">Reference proteome</keyword>
<dbReference type="EMBL" id="CAMXCT030000930">
    <property type="protein sequence ID" value="CAL4772191.1"/>
    <property type="molecule type" value="Genomic_DNA"/>
</dbReference>
<comment type="caution">
    <text evidence="1">The sequence shown here is derived from an EMBL/GenBank/DDBJ whole genome shotgun (WGS) entry which is preliminary data.</text>
</comment>
<dbReference type="OrthoDB" id="550558at2759"/>
<dbReference type="Proteomes" id="UP001152797">
    <property type="component" value="Unassembled WGS sequence"/>
</dbReference>
<proteinExistence type="predicted"/>
<name>A0A9P1C4G0_9DINO</name>
<dbReference type="EMBL" id="CAMXCT010000930">
    <property type="protein sequence ID" value="CAI3984879.1"/>
    <property type="molecule type" value="Genomic_DNA"/>
</dbReference>
<dbReference type="EMBL" id="CAMXCT020000930">
    <property type="protein sequence ID" value="CAL1138254.1"/>
    <property type="molecule type" value="Genomic_DNA"/>
</dbReference>
<evidence type="ECO:0000313" key="3">
    <source>
        <dbReference type="Proteomes" id="UP001152797"/>
    </source>
</evidence>
<sequence>MDGQDTECDGYMLVDGTSLGLGVLLERVERVQTTAVQATRAKAAPKATAATAAKATAAKPKARHKVDVDQLSKWIKPAPTVSMAPTRRYDVVVSNVMVRSLPSTAASAVGVVKMGEVLEGQVREGWLLMDSELSVERLEKGDGRWVLMDGKELGLGQLLRLQLPVPSVTKTFAHALQLSFDQDVSKYHLQVEPEIGDSFHVRCPEGKSMLVHGLHADCHVRLRFALNKDEGPFGEWEAVETTFVAAWEEADGPCVDLLGNPRGSCKQCSCKCFATWRKHMDWSISVGHGFLFQLT</sequence>
<evidence type="ECO:0000313" key="2">
    <source>
        <dbReference type="EMBL" id="CAL4772191.1"/>
    </source>
</evidence>
<gene>
    <name evidence="1" type="ORF">C1SCF055_LOCUS12380</name>
</gene>
<reference evidence="2 3" key="2">
    <citation type="submission" date="2024-05" db="EMBL/GenBank/DDBJ databases">
        <authorList>
            <person name="Chen Y."/>
            <person name="Shah S."/>
            <person name="Dougan E. K."/>
            <person name="Thang M."/>
            <person name="Chan C."/>
        </authorList>
    </citation>
    <scope>NUCLEOTIDE SEQUENCE [LARGE SCALE GENOMIC DNA]</scope>
</reference>
<reference evidence="1" key="1">
    <citation type="submission" date="2022-10" db="EMBL/GenBank/DDBJ databases">
        <authorList>
            <person name="Chen Y."/>
            <person name="Dougan E. K."/>
            <person name="Chan C."/>
            <person name="Rhodes N."/>
            <person name="Thang M."/>
        </authorList>
    </citation>
    <scope>NUCLEOTIDE SEQUENCE</scope>
</reference>